<dbReference type="SUPFAM" id="SSF52172">
    <property type="entry name" value="CheY-like"/>
    <property type="match status" value="1"/>
</dbReference>
<keyword evidence="8" id="KW-1185">Reference proteome</keyword>
<feature type="modified residue" description="4-aspartylphosphate" evidence="4">
    <location>
        <position position="56"/>
    </location>
</feature>
<accession>A0ABV5W496</accession>
<feature type="domain" description="HTH araC/xylS-type" evidence="5">
    <location>
        <begin position="332"/>
        <end position="430"/>
    </location>
</feature>
<dbReference type="RefSeq" id="WP_344907890.1">
    <property type="nucleotide sequence ID" value="NZ_BAAAYO010000006.1"/>
</dbReference>
<dbReference type="PANTHER" id="PTHR43280">
    <property type="entry name" value="ARAC-FAMILY TRANSCRIPTIONAL REGULATOR"/>
    <property type="match status" value="1"/>
</dbReference>
<dbReference type="Proteomes" id="UP001589619">
    <property type="component" value="Unassembled WGS sequence"/>
</dbReference>
<name>A0ABV5W496_9BACL</name>
<dbReference type="Gene3D" id="1.10.10.60">
    <property type="entry name" value="Homeodomain-like"/>
    <property type="match status" value="2"/>
</dbReference>
<dbReference type="EMBL" id="JBHMAG010000018">
    <property type="protein sequence ID" value="MFB9755242.1"/>
    <property type="molecule type" value="Genomic_DNA"/>
</dbReference>
<reference evidence="7 8" key="1">
    <citation type="submission" date="2024-09" db="EMBL/GenBank/DDBJ databases">
        <authorList>
            <person name="Sun Q."/>
            <person name="Mori K."/>
        </authorList>
    </citation>
    <scope>NUCLEOTIDE SEQUENCE [LARGE SCALE GENOMIC DNA]</scope>
    <source>
        <strain evidence="7 8">JCM 12520</strain>
    </source>
</reference>
<dbReference type="SMART" id="SM00342">
    <property type="entry name" value="HTH_ARAC"/>
    <property type="match status" value="1"/>
</dbReference>
<gene>
    <name evidence="7" type="ORF">ACFFNY_27020</name>
</gene>
<dbReference type="CDD" id="cd17536">
    <property type="entry name" value="REC_YesN-like"/>
    <property type="match status" value="1"/>
</dbReference>
<keyword evidence="1" id="KW-0805">Transcription regulation</keyword>
<evidence type="ECO:0000256" key="1">
    <source>
        <dbReference type="ARBA" id="ARBA00023015"/>
    </source>
</evidence>
<evidence type="ECO:0000256" key="3">
    <source>
        <dbReference type="ARBA" id="ARBA00023163"/>
    </source>
</evidence>
<dbReference type="PROSITE" id="PS00041">
    <property type="entry name" value="HTH_ARAC_FAMILY_1"/>
    <property type="match status" value="1"/>
</dbReference>
<comment type="caution">
    <text evidence="7">The sequence shown here is derived from an EMBL/GenBank/DDBJ whole genome shotgun (WGS) entry which is preliminary data.</text>
</comment>
<dbReference type="PRINTS" id="PR00032">
    <property type="entry name" value="HTHARAC"/>
</dbReference>
<dbReference type="InterPro" id="IPR018062">
    <property type="entry name" value="HTH_AraC-typ_CS"/>
</dbReference>
<evidence type="ECO:0000256" key="2">
    <source>
        <dbReference type="ARBA" id="ARBA00023125"/>
    </source>
</evidence>
<dbReference type="Pfam" id="PF12833">
    <property type="entry name" value="HTH_18"/>
    <property type="match status" value="1"/>
</dbReference>
<dbReference type="PANTHER" id="PTHR43280:SF2">
    <property type="entry name" value="HTH-TYPE TRANSCRIPTIONAL REGULATOR EXSA"/>
    <property type="match status" value="1"/>
</dbReference>
<keyword evidence="2" id="KW-0238">DNA-binding</keyword>
<dbReference type="PROSITE" id="PS50110">
    <property type="entry name" value="RESPONSE_REGULATORY"/>
    <property type="match status" value="1"/>
</dbReference>
<keyword evidence="3" id="KW-0804">Transcription</keyword>
<evidence type="ECO:0000259" key="6">
    <source>
        <dbReference type="PROSITE" id="PS50110"/>
    </source>
</evidence>
<feature type="domain" description="Response regulatory" evidence="6">
    <location>
        <begin position="4"/>
        <end position="121"/>
    </location>
</feature>
<dbReference type="InterPro" id="IPR011006">
    <property type="entry name" value="CheY-like_superfamily"/>
</dbReference>
<protein>
    <submittedName>
        <fullName evidence="7">Response regulator</fullName>
    </submittedName>
</protein>
<dbReference type="PROSITE" id="PS01124">
    <property type="entry name" value="HTH_ARAC_FAMILY_2"/>
    <property type="match status" value="1"/>
</dbReference>
<dbReference type="InterPro" id="IPR020449">
    <property type="entry name" value="Tscrpt_reg_AraC-type_HTH"/>
</dbReference>
<dbReference type="InterPro" id="IPR018060">
    <property type="entry name" value="HTH_AraC"/>
</dbReference>
<dbReference type="InterPro" id="IPR009057">
    <property type="entry name" value="Homeodomain-like_sf"/>
</dbReference>
<dbReference type="SUPFAM" id="SSF46689">
    <property type="entry name" value="Homeodomain-like"/>
    <property type="match status" value="2"/>
</dbReference>
<dbReference type="Gene3D" id="3.40.50.2300">
    <property type="match status" value="1"/>
</dbReference>
<proteinExistence type="predicted"/>
<sequence>MKYSLLIVDDEVHIARGIRASLDWDLLGIGEVLEAQSANQARQIFGTRTVDILLCDIEMPQENGLELLSWVGRAHPHTVSILLTCHADFHYAKQAVKLGSLDYLLKPAEDGELKQAMVKAVAHLAKSKAALHYKAIYEHYYQRWQSHEPSINELYWRRLLASGDNGIYALPLEEAGSGLATRNNRFLPIYIQLRNWERPFSFPERQTMEFAMRDTAERMLSAAGHLSQVVSLEEGGLLAIAAGDGEADAEPEKWREACHQYIEACSQYFYCELNCCIGEYVPAEGIRQAFERLKAMEKANAHPPGRVLGLSDDPPAVPAAVRTSAVSQPIIERMKRCIAEQLDQHVSREQLGEAAGLNPDYASKLFKKETGMSVTDYTAKLRVDMAQQMLTKTEMPISAIAVSVGFSNFSYFAKVFKKWMDRSPQDFRKEQLSGRSS</sequence>
<dbReference type="Pfam" id="PF00072">
    <property type="entry name" value="Response_reg"/>
    <property type="match status" value="1"/>
</dbReference>
<organism evidence="7 8">
    <name type="scientific">Paenibacillus hodogayensis</name>
    <dbReference type="NCBI Taxonomy" id="279208"/>
    <lineage>
        <taxon>Bacteria</taxon>
        <taxon>Bacillati</taxon>
        <taxon>Bacillota</taxon>
        <taxon>Bacilli</taxon>
        <taxon>Bacillales</taxon>
        <taxon>Paenibacillaceae</taxon>
        <taxon>Paenibacillus</taxon>
    </lineage>
</organism>
<evidence type="ECO:0000313" key="8">
    <source>
        <dbReference type="Proteomes" id="UP001589619"/>
    </source>
</evidence>
<evidence type="ECO:0000256" key="4">
    <source>
        <dbReference type="PROSITE-ProRule" id="PRU00169"/>
    </source>
</evidence>
<evidence type="ECO:0000259" key="5">
    <source>
        <dbReference type="PROSITE" id="PS01124"/>
    </source>
</evidence>
<keyword evidence="4" id="KW-0597">Phosphoprotein</keyword>
<evidence type="ECO:0000313" key="7">
    <source>
        <dbReference type="EMBL" id="MFB9755242.1"/>
    </source>
</evidence>
<dbReference type="SMART" id="SM00448">
    <property type="entry name" value="REC"/>
    <property type="match status" value="1"/>
</dbReference>
<dbReference type="InterPro" id="IPR001789">
    <property type="entry name" value="Sig_transdc_resp-reg_receiver"/>
</dbReference>